<dbReference type="InterPro" id="IPR036965">
    <property type="entry name" value="Terpene_synth_N_sf"/>
</dbReference>
<comment type="cofactor">
    <cofactor evidence="1">
        <name>Mg(2+)</name>
        <dbReference type="ChEBI" id="CHEBI:18420"/>
    </cofactor>
</comment>
<dbReference type="SUPFAM" id="SSF48576">
    <property type="entry name" value="Terpenoid synthases"/>
    <property type="match status" value="1"/>
</dbReference>
<evidence type="ECO:0000313" key="7">
    <source>
        <dbReference type="EMBL" id="KAJ9176960.1"/>
    </source>
</evidence>
<dbReference type="Gene3D" id="1.50.10.130">
    <property type="entry name" value="Terpene synthase, N-terminal domain"/>
    <property type="match status" value="1"/>
</dbReference>
<dbReference type="Pfam" id="PF03936">
    <property type="entry name" value="Terpene_synth_C"/>
    <property type="match status" value="1"/>
</dbReference>
<keyword evidence="8" id="KW-1185">Reference proteome</keyword>
<name>A0ABQ9MC86_HEVBR</name>
<dbReference type="Gene3D" id="1.10.600.10">
    <property type="entry name" value="Farnesyl Diphosphate Synthase"/>
    <property type="match status" value="1"/>
</dbReference>
<dbReference type="InterPro" id="IPR044814">
    <property type="entry name" value="Terpene_cyclase_plant_C1"/>
</dbReference>
<organism evidence="7 8">
    <name type="scientific">Hevea brasiliensis</name>
    <name type="common">Para rubber tree</name>
    <name type="synonym">Siphonia brasiliensis</name>
    <dbReference type="NCBI Taxonomy" id="3981"/>
    <lineage>
        <taxon>Eukaryota</taxon>
        <taxon>Viridiplantae</taxon>
        <taxon>Streptophyta</taxon>
        <taxon>Embryophyta</taxon>
        <taxon>Tracheophyta</taxon>
        <taxon>Spermatophyta</taxon>
        <taxon>Magnoliopsida</taxon>
        <taxon>eudicotyledons</taxon>
        <taxon>Gunneridae</taxon>
        <taxon>Pentapetalae</taxon>
        <taxon>rosids</taxon>
        <taxon>fabids</taxon>
        <taxon>Malpighiales</taxon>
        <taxon>Euphorbiaceae</taxon>
        <taxon>Crotonoideae</taxon>
        <taxon>Micrandreae</taxon>
        <taxon>Hevea</taxon>
    </lineage>
</organism>
<dbReference type="SFLD" id="SFLDG01604">
    <property type="entry name" value="Terpene_Cyclase_Like_1_C_Termi"/>
    <property type="match status" value="1"/>
</dbReference>
<reference evidence="7" key="1">
    <citation type="journal article" date="2023" name="Plant Biotechnol. J.">
        <title>Chromosome-level wild Hevea brasiliensis genome provides new tools for genomic-assisted breeding and valuable loci to elevate rubber yield.</title>
        <authorList>
            <person name="Cheng H."/>
            <person name="Song X."/>
            <person name="Hu Y."/>
            <person name="Wu T."/>
            <person name="Yang Q."/>
            <person name="An Z."/>
            <person name="Feng S."/>
            <person name="Deng Z."/>
            <person name="Wu W."/>
            <person name="Zeng X."/>
            <person name="Tu M."/>
            <person name="Wang X."/>
            <person name="Huang H."/>
        </authorList>
    </citation>
    <scope>NUCLEOTIDE SEQUENCE</scope>
    <source>
        <strain evidence="7">MT/VB/25A 57/8</strain>
    </source>
</reference>
<dbReference type="InterPro" id="IPR008930">
    <property type="entry name" value="Terpenoid_cyclase/PrenylTrfase"/>
</dbReference>
<dbReference type="SFLD" id="SFLDG01019">
    <property type="entry name" value="Terpene_Cyclase_Like_1_C_Termi"/>
    <property type="match status" value="1"/>
</dbReference>
<dbReference type="SUPFAM" id="SSF48239">
    <property type="entry name" value="Terpenoid cyclases/Protein prenyltransferases"/>
    <property type="match status" value="1"/>
</dbReference>
<dbReference type="InterPro" id="IPR034741">
    <property type="entry name" value="Terpene_cyclase-like_1_C"/>
</dbReference>
<dbReference type="EMBL" id="JARPOI010000007">
    <property type="protein sequence ID" value="KAJ9176960.1"/>
    <property type="molecule type" value="Genomic_DNA"/>
</dbReference>
<dbReference type="PANTHER" id="PTHR31225:SF252">
    <property type="entry name" value="TERPENE SYNTHASE 12-RELATED"/>
    <property type="match status" value="1"/>
</dbReference>
<sequence>MATELLCLPRPFSSSAQKLYRFPLQRAFHLRLHGTPMTLQVRCSVANENSSLTESRRSANFQPNIWSYDYLQSLKNDHSVETYKDKATRPEQEVRSMITNEKTELLSVLDLIDTVQRLGLGYRFESEIRKALERFVSLGGLDVERIDSLHATALSFRLLREHGFEVSPDVFMKFKDEYGNFKECLKEDIKAMLSLYEASYLAFEGETILDEANSFTRLHLKRLKEKESNHIVEQLNHELELPLHRRTQRLEALWSIDAYSKREDANRALLELAVMDFNMVQSHLQKDLRDLSRWWRTMGLATKLNFARDRLMESFFWAVGMIFEPQYSSCRKGLTKAAALLTLFDDVYDVYATLDELELLTDAIQRWDVNAINNLPDYLKLCFLALYNTVNEMAYENLKEKGINILPYLTNAWADMCNAFLQEAKWFYKKSTPSYEEYLENAWISSSGPLLLVHANCLISDSITEQEAEGLEKYHDLLRWPSTIFRLCNDLVSASAELESSETANSIVCYMNDNGLSEELASKQMRNLIDEIWKKMNKERVENSIFAKPFIETAFNLARIAHCTYQYGDGYSAPDERSRKRVSSVIIEPLSLNDR</sequence>
<dbReference type="CDD" id="cd00684">
    <property type="entry name" value="Terpene_cyclase_plant_C1"/>
    <property type="match status" value="1"/>
</dbReference>
<proteinExistence type="inferred from homology"/>
<dbReference type="Proteomes" id="UP001174677">
    <property type="component" value="Chromosome 7"/>
</dbReference>
<evidence type="ECO:0000256" key="2">
    <source>
        <dbReference type="ARBA" id="ARBA00006333"/>
    </source>
</evidence>
<comment type="caution">
    <text evidence="7">The sequence shown here is derived from an EMBL/GenBank/DDBJ whole genome shotgun (WGS) entry which is preliminary data.</text>
</comment>
<evidence type="ECO:0000256" key="1">
    <source>
        <dbReference type="ARBA" id="ARBA00001946"/>
    </source>
</evidence>
<dbReference type="PANTHER" id="PTHR31225">
    <property type="entry name" value="OS04G0344100 PROTEIN-RELATED"/>
    <property type="match status" value="1"/>
</dbReference>
<keyword evidence="3" id="KW-0479">Metal-binding</keyword>
<protein>
    <submittedName>
        <fullName evidence="7">Uncharacterized protein</fullName>
    </submittedName>
</protein>
<evidence type="ECO:0000259" key="6">
    <source>
        <dbReference type="Pfam" id="PF03936"/>
    </source>
</evidence>
<keyword evidence="4" id="KW-0460">Magnesium</keyword>
<dbReference type="InterPro" id="IPR005630">
    <property type="entry name" value="Terpene_synthase_metal-bd"/>
</dbReference>
<dbReference type="InterPro" id="IPR008949">
    <property type="entry name" value="Isoprenoid_synthase_dom_sf"/>
</dbReference>
<feature type="domain" description="Terpene synthase metal-binding" evidence="6">
    <location>
        <begin position="298"/>
        <end position="535"/>
    </location>
</feature>
<accession>A0ABQ9MC86</accession>
<dbReference type="InterPro" id="IPR001906">
    <property type="entry name" value="Terpene_synth_N"/>
</dbReference>
<evidence type="ECO:0000313" key="8">
    <source>
        <dbReference type="Proteomes" id="UP001174677"/>
    </source>
</evidence>
<evidence type="ECO:0000259" key="5">
    <source>
        <dbReference type="Pfam" id="PF01397"/>
    </source>
</evidence>
<dbReference type="InterPro" id="IPR050148">
    <property type="entry name" value="Terpene_synthase-like"/>
</dbReference>
<comment type="similarity">
    <text evidence="2">Belongs to the terpene synthase family.</text>
</comment>
<evidence type="ECO:0000256" key="3">
    <source>
        <dbReference type="ARBA" id="ARBA00022723"/>
    </source>
</evidence>
<dbReference type="Pfam" id="PF01397">
    <property type="entry name" value="Terpene_synth"/>
    <property type="match status" value="1"/>
</dbReference>
<evidence type="ECO:0000256" key="4">
    <source>
        <dbReference type="ARBA" id="ARBA00022842"/>
    </source>
</evidence>
<gene>
    <name evidence="7" type="ORF">P3X46_012218</name>
</gene>
<dbReference type="SFLD" id="SFLDS00005">
    <property type="entry name" value="Isoprenoid_Synthase_Type_I"/>
    <property type="match status" value="1"/>
</dbReference>
<feature type="domain" description="Terpene synthase N-terminal" evidence="5">
    <location>
        <begin position="65"/>
        <end position="239"/>
    </location>
</feature>